<proteinExistence type="predicted"/>
<dbReference type="Proteomes" id="UP000501107">
    <property type="component" value="Chromosome"/>
</dbReference>
<dbReference type="Gene3D" id="3.40.50.1000">
    <property type="entry name" value="HAD superfamily/HAD-like"/>
    <property type="match status" value="1"/>
</dbReference>
<dbReference type="GO" id="GO:0000287">
    <property type="term" value="F:magnesium ion binding"/>
    <property type="evidence" value="ECO:0007669"/>
    <property type="project" value="TreeGrafter"/>
</dbReference>
<dbReference type="RefSeq" id="WP_000028125.1">
    <property type="nucleotide sequence ID" value="NZ_CP009335.1"/>
</dbReference>
<dbReference type="GO" id="GO:0016791">
    <property type="term" value="F:phosphatase activity"/>
    <property type="evidence" value="ECO:0007669"/>
    <property type="project" value="TreeGrafter"/>
</dbReference>
<reference evidence="3 5" key="1">
    <citation type="journal article" date="2015" name="Genome Announc.">
        <title>Complete genome sequences for 35 biothreat assay-relevant bacillus species.</title>
        <authorList>
            <person name="Johnson S.L."/>
            <person name="Daligault H.E."/>
            <person name="Davenport K.W."/>
            <person name="Jaissle J."/>
            <person name="Frey K.G."/>
            <person name="Ladner J.T."/>
            <person name="Broomall S.M."/>
            <person name="Bishop-Lilly K.A."/>
            <person name="Bruce D.C."/>
            <person name="Gibbons H.S."/>
            <person name="Coyne S.R."/>
            <person name="Lo C.C."/>
            <person name="Meincke L."/>
            <person name="Munk A.C."/>
            <person name="Koroleva G.I."/>
            <person name="Rosenzweig C.N."/>
            <person name="Palacios G.F."/>
            <person name="Redden C.L."/>
            <person name="Minogue T.D."/>
            <person name="Chain P.S."/>
        </authorList>
    </citation>
    <scope>NUCLEOTIDE SEQUENCE [LARGE SCALE GENOMIC DNA]</scope>
    <source>
        <strain evidence="3 5">HD1011</strain>
    </source>
</reference>
<dbReference type="SUPFAM" id="SSF56784">
    <property type="entry name" value="HAD-like"/>
    <property type="match status" value="1"/>
</dbReference>
<dbReference type="Pfam" id="PF05116">
    <property type="entry name" value="S6PP"/>
    <property type="match status" value="1"/>
</dbReference>
<keyword evidence="1 4" id="KW-0378">Hydrolase</keyword>
<evidence type="ECO:0000313" key="6">
    <source>
        <dbReference type="Proteomes" id="UP000501107"/>
    </source>
</evidence>
<dbReference type="InterPro" id="IPR023214">
    <property type="entry name" value="HAD_sf"/>
</dbReference>
<sequence>MSISNEVLKSLNFERLPQVKKPKYVVFCDFDETYYPHSMDDSKRSNMKLLEKYLYEQGSKGDLVIGWVTGSSLESIVEKMKKGGIQYFPHFVASGLGTEITYFDSNGTTIDDQIWKERIIEGGFDSSKIERIIHLLEMKYEIFLRPQTQLGSSKYKFNFYYEEQNEFIDAKNLEKIEEIGEIFQVGVNINKCNPLAGDPENCYDVDFIPLGTGKDEIVKFILDKYELDKSNAIAFGDSGNDLRMLQAVRHGYLVENATEEAKKIHSMLAQGEYSIGILNTLKHIIN</sequence>
<protein>
    <submittedName>
        <fullName evidence="4">HAD-IIB family hydrolase</fullName>
    </submittedName>
    <submittedName>
        <fullName evidence="3">NTD biosynthesis operon putative hydrolase NtdB</fullName>
    </submittedName>
</protein>
<evidence type="ECO:0000256" key="1">
    <source>
        <dbReference type="ARBA" id="ARBA00022801"/>
    </source>
</evidence>
<dbReference type="InterPro" id="IPR006380">
    <property type="entry name" value="SPP-like_dom"/>
</dbReference>
<dbReference type="SFLD" id="SFLDS00003">
    <property type="entry name" value="Haloacid_Dehalogenase"/>
    <property type="match status" value="1"/>
</dbReference>
<dbReference type="SFLD" id="SFLDG01140">
    <property type="entry name" value="C2.B:_Phosphomannomutase_and_P"/>
    <property type="match status" value="1"/>
</dbReference>
<dbReference type="NCBIfam" id="TIGR01484">
    <property type="entry name" value="HAD-SF-IIB"/>
    <property type="match status" value="1"/>
</dbReference>
<evidence type="ECO:0000313" key="3">
    <source>
        <dbReference type="EMBL" id="AJG74260.1"/>
    </source>
</evidence>
<evidence type="ECO:0000259" key="2">
    <source>
        <dbReference type="Pfam" id="PF05116"/>
    </source>
</evidence>
<dbReference type="PANTHER" id="PTHR10000">
    <property type="entry name" value="PHOSPHOSERINE PHOSPHATASE"/>
    <property type="match status" value="1"/>
</dbReference>
<name>A0A0B5ND45_BACTU</name>
<dbReference type="GO" id="GO:0005829">
    <property type="term" value="C:cytosol"/>
    <property type="evidence" value="ECO:0007669"/>
    <property type="project" value="TreeGrafter"/>
</dbReference>
<gene>
    <name evidence="3" type="primary">ntdB</name>
    <name evidence="3" type="ORF">BF38_4421</name>
    <name evidence="4" type="ORF">FOC89_29870</name>
</gene>
<dbReference type="Proteomes" id="UP000031876">
    <property type="component" value="Chromosome"/>
</dbReference>
<dbReference type="PANTHER" id="PTHR10000:SF57">
    <property type="entry name" value="KANOSAMINE-6-PHOSPHATE PHOSPHATASE"/>
    <property type="match status" value="1"/>
</dbReference>
<dbReference type="KEGG" id="btw:BF38_4421"/>
<evidence type="ECO:0000313" key="5">
    <source>
        <dbReference type="Proteomes" id="UP000031876"/>
    </source>
</evidence>
<dbReference type="SFLD" id="SFLDG01141">
    <property type="entry name" value="C2.B.1:_Sucrose_Phosphatase_Li"/>
    <property type="match status" value="1"/>
</dbReference>
<dbReference type="InterPro" id="IPR006379">
    <property type="entry name" value="HAD-SF_hydro_IIB"/>
</dbReference>
<accession>A0A0B5ND45</accession>
<reference evidence="4 6" key="2">
    <citation type="submission" date="2020-05" db="EMBL/GenBank/DDBJ databases">
        <title>FDA dAtabase for Regulatory Grade micrObial Sequences (FDA-ARGOS): Supporting development and validation of Infectious Disease Dx tests.</title>
        <authorList>
            <person name="Nelson B."/>
            <person name="Plummer A."/>
            <person name="Tallon L."/>
            <person name="Sadzewicz L."/>
            <person name="Zhao X."/>
            <person name="Vavikolanu K."/>
            <person name="Mehta A."/>
            <person name="Aluvathingal J."/>
            <person name="Nadendla S."/>
            <person name="Myers T."/>
            <person name="Yan Y."/>
            <person name="Sichtig H."/>
        </authorList>
    </citation>
    <scope>NUCLEOTIDE SEQUENCE [LARGE SCALE GENOMIC DNA]</scope>
    <source>
        <strain evidence="4 6">FDAARGOS_795</strain>
    </source>
</reference>
<organism evidence="4 6">
    <name type="scientific">Bacillus thuringiensis</name>
    <dbReference type="NCBI Taxonomy" id="1428"/>
    <lineage>
        <taxon>Bacteria</taxon>
        <taxon>Bacillati</taxon>
        <taxon>Bacillota</taxon>
        <taxon>Bacilli</taxon>
        <taxon>Bacillales</taxon>
        <taxon>Bacillaceae</taxon>
        <taxon>Bacillus</taxon>
        <taxon>Bacillus cereus group</taxon>
    </lineage>
</organism>
<dbReference type="EMBL" id="CP053980">
    <property type="protein sequence ID" value="QKH27984.1"/>
    <property type="molecule type" value="Genomic_DNA"/>
</dbReference>
<dbReference type="InterPro" id="IPR036412">
    <property type="entry name" value="HAD-like_sf"/>
</dbReference>
<dbReference type="Gene3D" id="3.30.70.1410">
    <property type="entry name" value="yhjk (haloacid dehalogenase-like hydrolase protein) domain"/>
    <property type="match status" value="1"/>
</dbReference>
<dbReference type="AlphaFoldDB" id="A0A0B5ND45"/>
<feature type="domain" description="Sucrose phosphatase-like" evidence="2">
    <location>
        <begin position="24"/>
        <end position="283"/>
    </location>
</feature>
<evidence type="ECO:0000313" key="4">
    <source>
        <dbReference type="EMBL" id="QKH27984.1"/>
    </source>
</evidence>
<dbReference type="EMBL" id="CP009335">
    <property type="protein sequence ID" value="AJG74260.1"/>
    <property type="molecule type" value="Genomic_DNA"/>
</dbReference>